<dbReference type="Proteomes" id="UP000190339">
    <property type="component" value="Unassembled WGS sequence"/>
</dbReference>
<keyword evidence="4" id="KW-1185">Reference proteome</keyword>
<evidence type="ECO:0000313" key="3">
    <source>
        <dbReference type="EMBL" id="SKB69727.1"/>
    </source>
</evidence>
<dbReference type="OrthoDB" id="821805at2"/>
<reference evidence="4" key="1">
    <citation type="submission" date="2017-02" db="EMBL/GenBank/DDBJ databases">
        <authorList>
            <person name="Varghese N."/>
            <person name="Submissions S."/>
        </authorList>
    </citation>
    <scope>NUCLEOTIDE SEQUENCE [LARGE SCALE GENOMIC DNA]</scope>
    <source>
        <strain evidence="4">DSM 23546</strain>
    </source>
</reference>
<dbReference type="AlphaFoldDB" id="A0A1T5DDR1"/>
<keyword evidence="1" id="KW-0175">Coiled coil</keyword>
<keyword evidence="2" id="KW-1133">Transmembrane helix</keyword>
<evidence type="ECO:0000256" key="1">
    <source>
        <dbReference type="SAM" id="Coils"/>
    </source>
</evidence>
<name>A0A1T5DDR1_9FLAO</name>
<gene>
    <name evidence="3" type="ORF">SAMN05660866_02845</name>
</gene>
<dbReference type="RefSeq" id="WP_079513276.1">
    <property type="nucleotide sequence ID" value="NZ_FUYL01000009.1"/>
</dbReference>
<proteinExistence type="predicted"/>
<keyword evidence="2" id="KW-0812">Transmembrane</keyword>
<dbReference type="InterPro" id="IPR045749">
    <property type="entry name" value="DUF6090"/>
</dbReference>
<accession>A0A1T5DDR1</accession>
<sequence length="258" mass="30113">MRLFKNLRKQLIGGEKSRKYMAYAIGEILLLVIGILIALQINNWNENRQNRNKEVILLSQLRQEFSANLDQLNDKIDQRKNIVKSAKTLLVNFDQGDINNSDSIVYHLQRTIFIPTFNTNSSDFFSARDISLIKNDSLRVLLAAWPSQVDQLVEEELQWVTYRDKQYLPFLTSHFQARNLYNGVQLDLEMMRTVLMDKSEKFNDRIGNSREKIDLSDLMTSQDFEDHLGFAIMVHNLSNIQSYTLASHIEKILEQIKN</sequence>
<dbReference type="Pfam" id="PF19578">
    <property type="entry name" value="DUF6090"/>
    <property type="match status" value="1"/>
</dbReference>
<keyword evidence="2" id="KW-0472">Membrane</keyword>
<dbReference type="STRING" id="561365.SAMN05660866_02845"/>
<feature type="transmembrane region" description="Helical" evidence="2">
    <location>
        <begin position="20"/>
        <end position="41"/>
    </location>
</feature>
<feature type="coiled-coil region" evidence="1">
    <location>
        <begin position="62"/>
        <end position="89"/>
    </location>
</feature>
<protein>
    <submittedName>
        <fullName evidence="3">Uncharacterized protein</fullName>
    </submittedName>
</protein>
<organism evidence="3 4">
    <name type="scientific">Maribacter arcticus</name>
    <dbReference type="NCBI Taxonomy" id="561365"/>
    <lineage>
        <taxon>Bacteria</taxon>
        <taxon>Pseudomonadati</taxon>
        <taxon>Bacteroidota</taxon>
        <taxon>Flavobacteriia</taxon>
        <taxon>Flavobacteriales</taxon>
        <taxon>Flavobacteriaceae</taxon>
        <taxon>Maribacter</taxon>
    </lineage>
</organism>
<evidence type="ECO:0000256" key="2">
    <source>
        <dbReference type="SAM" id="Phobius"/>
    </source>
</evidence>
<dbReference type="EMBL" id="FUYL01000009">
    <property type="protein sequence ID" value="SKB69727.1"/>
    <property type="molecule type" value="Genomic_DNA"/>
</dbReference>
<evidence type="ECO:0000313" key="4">
    <source>
        <dbReference type="Proteomes" id="UP000190339"/>
    </source>
</evidence>